<name>A0A098PU58_9XANT</name>
<accession>A0A098PU58</accession>
<dbReference type="HOGENOM" id="CLU_2048790_0_0_6"/>
<dbReference type="GeneID" id="58002316"/>
<dbReference type="AlphaFoldDB" id="A0A098PU58"/>
<gene>
    <name evidence="1" type="ORF">GW15_0219465</name>
</gene>
<comment type="caution">
    <text evidence="1">The sequence shown here is derived from an EMBL/GenBank/DDBJ whole genome shotgun (WGS) entry which is preliminary data.</text>
</comment>
<dbReference type="EMBL" id="JPHD02000122">
    <property type="protein sequence ID" value="KGE50639.1"/>
    <property type="molecule type" value="Genomic_DNA"/>
</dbReference>
<evidence type="ECO:0000313" key="1">
    <source>
        <dbReference type="EMBL" id="KGE50639.1"/>
    </source>
</evidence>
<sequence>MWLGLVVGSVGCVAWLIRFIFHDAGMAHAAVVGALIAAVAMRVLNLPVVTCLPAAHALLIANQLRRLGYAERPSANGQHFESAAPRWLRWNSNTVLMRRAEAGIQLTCPLFLVSKLRQSA</sequence>
<evidence type="ECO:0000313" key="2">
    <source>
        <dbReference type="Proteomes" id="UP000028012"/>
    </source>
</evidence>
<organism evidence="1 2">
    <name type="scientific">Xanthomonas axonopodis pv. vasculorum</name>
    <dbReference type="NCBI Taxonomy" id="325777"/>
    <lineage>
        <taxon>Bacteria</taxon>
        <taxon>Pseudomonadati</taxon>
        <taxon>Pseudomonadota</taxon>
        <taxon>Gammaproteobacteria</taxon>
        <taxon>Lysobacterales</taxon>
        <taxon>Lysobacteraceae</taxon>
        <taxon>Xanthomonas</taxon>
    </lineage>
</organism>
<dbReference type="Proteomes" id="UP000028012">
    <property type="component" value="Unassembled WGS sequence"/>
</dbReference>
<proteinExistence type="predicted"/>
<dbReference type="RefSeq" id="WP_042824228.1">
    <property type="nucleotide sequence ID" value="NZ_CP053649.1"/>
</dbReference>
<protein>
    <submittedName>
        <fullName evidence="1">Uncharacterized protein</fullName>
    </submittedName>
</protein>
<reference evidence="1 2" key="1">
    <citation type="submission" date="2014-09" db="EMBL/GenBank/DDBJ databases">
        <title>A draft genome sequence for Xanthomonas axonopodis pv. vasculorum NCPPB 900.</title>
        <authorList>
            <person name="Harrison J."/>
            <person name="Studholme D.J."/>
        </authorList>
    </citation>
    <scope>NUCLEOTIDE SEQUENCE [LARGE SCALE GENOMIC DNA]</scope>
    <source>
        <strain evidence="1 2">NCPPB 900</strain>
    </source>
</reference>